<dbReference type="Proteomes" id="UP001193081">
    <property type="component" value="Unassembled WGS sequence"/>
</dbReference>
<evidence type="ECO:0000313" key="3">
    <source>
        <dbReference type="Proteomes" id="UP001193081"/>
    </source>
</evidence>
<proteinExistence type="predicted"/>
<feature type="non-terminal residue" evidence="2">
    <location>
        <position position="1"/>
    </location>
</feature>
<evidence type="ECO:0000256" key="1">
    <source>
        <dbReference type="SAM" id="MobiDB-lite"/>
    </source>
</evidence>
<reference evidence="2 3" key="1">
    <citation type="submission" date="2021-03" db="EMBL/GenBank/DDBJ databases">
        <authorList>
            <person name="Grouzdev D.S."/>
        </authorList>
    </citation>
    <scope>NUCLEOTIDE SEQUENCE [LARGE SCALE GENOMIC DNA]</scope>
    <source>
        <strain evidence="2 3">M50-1</strain>
    </source>
</reference>
<keyword evidence="3" id="KW-1185">Reference proteome</keyword>
<organism evidence="2 3">
    <name type="scientific">Candidatus Chloroploca mongolica</name>
    <dbReference type="NCBI Taxonomy" id="2528176"/>
    <lineage>
        <taxon>Bacteria</taxon>
        <taxon>Bacillati</taxon>
        <taxon>Chloroflexota</taxon>
        <taxon>Chloroflexia</taxon>
        <taxon>Chloroflexales</taxon>
        <taxon>Chloroflexineae</taxon>
        <taxon>Oscillochloridaceae</taxon>
        <taxon>Candidatus Chloroploca</taxon>
    </lineage>
</organism>
<comment type="caution">
    <text evidence="2">The sequence shown here is derived from an EMBL/GenBank/DDBJ whole genome shotgun (WGS) entry which is preliminary data.</text>
</comment>
<accession>A0ABS4DHW2</accession>
<gene>
    <name evidence="2" type="ORF">EYB53_025230</name>
</gene>
<dbReference type="EMBL" id="SIJK02000150">
    <property type="protein sequence ID" value="MBP1469036.1"/>
    <property type="molecule type" value="Genomic_DNA"/>
</dbReference>
<evidence type="ECO:0000313" key="2">
    <source>
        <dbReference type="EMBL" id="MBP1469036.1"/>
    </source>
</evidence>
<feature type="region of interest" description="Disordered" evidence="1">
    <location>
        <begin position="1"/>
        <end position="41"/>
    </location>
</feature>
<feature type="region of interest" description="Disordered" evidence="1">
    <location>
        <begin position="54"/>
        <end position="115"/>
    </location>
</feature>
<protein>
    <submittedName>
        <fullName evidence="2">Uncharacterized protein</fullName>
    </submittedName>
</protein>
<feature type="compositionally biased region" description="Polar residues" evidence="1">
    <location>
        <begin position="54"/>
        <end position="63"/>
    </location>
</feature>
<name>A0ABS4DHW2_9CHLR</name>
<sequence>ITSGHDQPRRQRHPNQASPGPYPSDPGRPCRTTVSPIPTGPTLAPTHLILVQAAQASMPSQPGQPWPLDDRLWARPAQASPPSHRAPAGTPFTLVRSAQASRPSMKSLRGCRVQR</sequence>